<organism evidence="10 11">
    <name type="scientific">Psilocybe cf. subviscida</name>
    <dbReference type="NCBI Taxonomy" id="2480587"/>
    <lineage>
        <taxon>Eukaryota</taxon>
        <taxon>Fungi</taxon>
        <taxon>Dikarya</taxon>
        <taxon>Basidiomycota</taxon>
        <taxon>Agaricomycotina</taxon>
        <taxon>Agaricomycetes</taxon>
        <taxon>Agaricomycetidae</taxon>
        <taxon>Agaricales</taxon>
        <taxon>Agaricineae</taxon>
        <taxon>Strophariaceae</taxon>
        <taxon>Psilocybe</taxon>
    </lineage>
</organism>
<dbReference type="AlphaFoldDB" id="A0A8H5F3R9"/>
<evidence type="ECO:0000256" key="3">
    <source>
        <dbReference type="ARBA" id="ARBA00022692"/>
    </source>
</evidence>
<comment type="subcellular location">
    <subcellularLocation>
        <location evidence="1">Membrane</location>
        <topology evidence="1">Multi-pass membrane protein</topology>
    </subcellularLocation>
</comment>
<feature type="transmembrane region" description="Helical" evidence="8">
    <location>
        <begin position="362"/>
        <end position="380"/>
    </location>
</feature>
<evidence type="ECO:0000256" key="1">
    <source>
        <dbReference type="ARBA" id="ARBA00004141"/>
    </source>
</evidence>
<feature type="transmembrane region" description="Helical" evidence="8">
    <location>
        <begin position="407"/>
        <end position="425"/>
    </location>
</feature>
<evidence type="ECO:0000256" key="5">
    <source>
        <dbReference type="ARBA" id="ARBA00023136"/>
    </source>
</evidence>
<keyword evidence="11" id="KW-1185">Reference proteome</keyword>
<evidence type="ECO:0000256" key="4">
    <source>
        <dbReference type="ARBA" id="ARBA00022989"/>
    </source>
</evidence>
<dbReference type="PANTHER" id="PTHR12560:SF0">
    <property type="entry name" value="LD18904P"/>
    <property type="match status" value="1"/>
</dbReference>
<evidence type="ECO:0000256" key="8">
    <source>
        <dbReference type="SAM" id="Phobius"/>
    </source>
</evidence>
<dbReference type="Pfam" id="PF03798">
    <property type="entry name" value="TRAM_LAG1_CLN8"/>
    <property type="match status" value="1"/>
</dbReference>
<comment type="caution">
    <text evidence="10">The sequence shown here is derived from an EMBL/GenBank/DDBJ whole genome shotgun (WGS) entry which is preliminary data.</text>
</comment>
<feature type="transmembrane region" description="Helical" evidence="8">
    <location>
        <begin position="244"/>
        <end position="266"/>
    </location>
</feature>
<dbReference type="InterPro" id="IPR006634">
    <property type="entry name" value="TLC-dom"/>
</dbReference>
<feature type="transmembrane region" description="Helical" evidence="8">
    <location>
        <begin position="504"/>
        <end position="523"/>
    </location>
</feature>
<keyword evidence="3 6" id="KW-0812">Transmembrane</keyword>
<evidence type="ECO:0000256" key="2">
    <source>
        <dbReference type="ARBA" id="ARBA00009808"/>
    </source>
</evidence>
<evidence type="ECO:0000313" key="10">
    <source>
        <dbReference type="EMBL" id="KAF5322619.1"/>
    </source>
</evidence>
<dbReference type="PANTHER" id="PTHR12560">
    <property type="entry name" value="LONGEVITY ASSURANCE FACTOR 1 LAG1"/>
    <property type="match status" value="1"/>
</dbReference>
<dbReference type="PROSITE" id="PS50922">
    <property type="entry name" value="TLC"/>
    <property type="match status" value="1"/>
</dbReference>
<dbReference type="SMART" id="SM00724">
    <property type="entry name" value="TLC"/>
    <property type="match status" value="1"/>
</dbReference>
<dbReference type="GO" id="GO:0050291">
    <property type="term" value="F:sphingosine N-acyltransferase activity"/>
    <property type="evidence" value="ECO:0007669"/>
    <property type="project" value="InterPro"/>
</dbReference>
<name>A0A8H5F3R9_9AGAR</name>
<evidence type="ECO:0000256" key="7">
    <source>
        <dbReference type="SAM" id="MobiDB-lite"/>
    </source>
</evidence>
<feature type="region of interest" description="Disordered" evidence="7">
    <location>
        <begin position="310"/>
        <end position="343"/>
    </location>
</feature>
<protein>
    <recommendedName>
        <fullName evidence="9">TLC domain-containing protein</fullName>
    </recommendedName>
</protein>
<feature type="region of interest" description="Disordered" evidence="7">
    <location>
        <begin position="571"/>
        <end position="590"/>
    </location>
</feature>
<evidence type="ECO:0000256" key="6">
    <source>
        <dbReference type="PROSITE-ProRule" id="PRU00205"/>
    </source>
</evidence>
<reference evidence="10 11" key="1">
    <citation type="journal article" date="2020" name="ISME J.">
        <title>Uncovering the hidden diversity of litter-decomposition mechanisms in mushroom-forming fungi.</title>
        <authorList>
            <person name="Floudas D."/>
            <person name="Bentzer J."/>
            <person name="Ahren D."/>
            <person name="Johansson T."/>
            <person name="Persson P."/>
            <person name="Tunlid A."/>
        </authorList>
    </citation>
    <scope>NUCLEOTIDE SEQUENCE [LARGE SCALE GENOMIC DNA]</scope>
    <source>
        <strain evidence="10 11">CBS 101986</strain>
    </source>
</reference>
<sequence length="590" mass="64691">MYRNVFAKDDEESEHGDAHEFFFGGAGAGASSSSSISISSSESSDAFSRFDWRPPSASLSRGRFPFVRRELACTAVGATNSGSSARRVARCAITARGVFSGESRHGSAHVAHQRLVVEEHALARAHRRGRTCEVGDDVDDAPIGGEEGEELRLQLLFIDLIIEVVDVEGGVGLIGGGGHGGEVMDDGRDGDGASGRKEKYSHEPPSFSPFPSAMAALRDYLVPFYTLQYPVATPAHPDSFSDSAYYTVGPLDACIVIATIAVMAVLRDVLRLYAFEPFARWKLHRDLAARLNTRMKGVANGKANGNGYAANGNGAAPNGNGHAANGNGHSNGHANGVAKASQPTAKDLKQLNRKVMRFAEQGWSVVYYIAQFAFGVYVHYNLPTRLLDPVDLWVGYPHIPLAGTVKFYYLTQTAFYLHQVLIINAEQRRSDHVQMMLHHVITVGLMASSYAVHLTRIGCAIMMLMDHNDIFLPLAKMFRYLDLSQTLTDATFGYFMFSWFVARHVLFNILIYSTIFTGPKIMGSTLRWDPANGLYVSANGFKVFWVALIMLQIMWFVIICRVAYRVMGGSGAADERSDDEDDESNAKKNN</sequence>
<keyword evidence="5 6" id="KW-0472">Membrane</keyword>
<dbReference type="GO" id="GO:0046513">
    <property type="term" value="P:ceramide biosynthetic process"/>
    <property type="evidence" value="ECO:0007669"/>
    <property type="project" value="InterPro"/>
</dbReference>
<dbReference type="EMBL" id="JAACJJ010000028">
    <property type="protein sequence ID" value="KAF5322619.1"/>
    <property type="molecule type" value="Genomic_DNA"/>
</dbReference>
<feature type="domain" description="TLC" evidence="9">
    <location>
        <begin position="353"/>
        <end position="568"/>
    </location>
</feature>
<keyword evidence="4 8" id="KW-1133">Transmembrane helix</keyword>
<evidence type="ECO:0000259" key="9">
    <source>
        <dbReference type="PROSITE" id="PS50922"/>
    </source>
</evidence>
<feature type="region of interest" description="Disordered" evidence="7">
    <location>
        <begin position="178"/>
        <end position="205"/>
    </location>
</feature>
<feature type="compositionally biased region" description="Low complexity" evidence="7">
    <location>
        <begin position="310"/>
        <end position="338"/>
    </location>
</feature>
<comment type="similarity">
    <text evidence="2">Belongs to the sphingosine N-acyltransferase family.</text>
</comment>
<gene>
    <name evidence="10" type="ORF">D9619_000319</name>
</gene>
<dbReference type="Proteomes" id="UP000567179">
    <property type="component" value="Unassembled WGS sequence"/>
</dbReference>
<feature type="transmembrane region" description="Helical" evidence="8">
    <location>
        <begin position="543"/>
        <end position="564"/>
    </location>
</feature>
<proteinExistence type="inferred from homology"/>
<dbReference type="OrthoDB" id="537032at2759"/>
<feature type="transmembrane region" description="Helical" evidence="8">
    <location>
        <begin position="477"/>
        <end position="497"/>
    </location>
</feature>
<evidence type="ECO:0000313" key="11">
    <source>
        <dbReference type="Proteomes" id="UP000567179"/>
    </source>
</evidence>
<dbReference type="InterPro" id="IPR016439">
    <property type="entry name" value="Lag1/Lac1-like"/>
</dbReference>
<feature type="transmembrane region" description="Helical" evidence="8">
    <location>
        <begin position="437"/>
        <end position="465"/>
    </location>
</feature>
<dbReference type="GO" id="GO:0016020">
    <property type="term" value="C:membrane"/>
    <property type="evidence" value="ECO:0007669"/>
    <property type="project" value="UniProtKB-SubCell"/>
</dbReference>
<feature type="compositionally biased region" description="Basic and acidic residues" evidence="7">
    <location>
        <begin position="185"/>
        <end position="202"/>
    </location>
</feature>
<feature type="region of interest" description="Disordered" evidence="7">
    <location>
        <begin position="1"/>
        <end position="21"/>
    </location>
</feature>
<accession>A0A8H5F3R9</accession>